<dbReference type="InterPro" id="IPR050681">
    <property type="entry name" value="CDF/SLC30A"/>
</dbReference>
<keyword evidence="5 7" id="KW-0472">Membrane</keyword>
<comment type="caution">
    <text evidence="9">The sequence shown here is derived from an EMBL/GenBank/DDBJ whole genome shotgun (WGS) entry which is preliminary data.</text>
</comment>
<feature type="region of interest" description="Disordered" evidence="6">
    <location>
        <begin position="252"/>
        <end position="281"/>
    </location>
</feature>
<dbReference type="GO" id="GO:0005886">
    <property type="term" value="C:plasma membrane"/>
    <property type="evidence" value="ECO:0007669"/>
    <property type="project" value="TreeGrafter"/>
</dbReference>
<feature type="compositionally biased region" description="Basic and acidic residues" evidence="6">
    <location>
        <begin position="204"/>
        <end position="218"/>
    </location>
</feature>
<feature type="region of interest" description="Disordered" evidence="6">
    <location>
        <begin position="1"/>
        <end position="22"/>
    </location>
</feature>
<dbReference type="Proteomes" id="UP000774804">
    <property type="component" value="Unassembled WGS sequence"/>
</dbReference>
<feature type="transmembrane region" description="Helical" evidence="7">
    <location>
        <begin position="49"/>
        <end position="74"/>
    </location>
</feature>
<evidence type="ECO:0000256" key="2">
    <source>
        <dbReference type="ARBA" id="ARBA00022692"/>
    </source>
</evidence>
<comment type="subcellular location">
    <subcellularLocation>
        <location evidence="1">Membrane</location>
        <topology evidence="1">Multi-pass membrane protein</topology>
    </subcellularLocation>
</comment>
<protein>
    <recommendedName>
        <fullName evidence="8">Cation efflux protein transmembrane domain-containing protein</fullName>
    </recommendedName>
</protein>
<reference evidence="9" key="1">
    <citation type="submission" date="2018-10" db="EMBL/GenBank/DDBJ databases">
        <title>Effector identification in a new, highly contiguous assembly of the strawberry crown rot pathogen Phytophthora cactorum.</title>
        <authorList>
            <person name="Armitage A.D."/>
            <person name="Nellist C.F."/>
            <person name="Bates H."/>
            <person name="Vickerstaff R.J."/>
            <person name="Harrison R.J."/>
        </authorList>
    </citation>
    <scope>NUCLEOTIDE SEQUENCE</scope>
    <source>
        <strain evidence="9">4032</strain>
    </source>
</reference>
<dbReference type="PANTHER" id="PTHR11562">
    <property type="entry name" value="CATION EFFLUX PROTEIN/ ZINC TRANSPORTER"/>
    <property type="match status" value="1"/>
</dbReference>
<evidence type="ECO:0000313" key="9">
    <source>
        <dbReference type="EMBL" id="KAG2908843.1"/>
    </source>
</evidence>
<dbReference type="InterPro" id="IPR027469">
    <property type="entry name" value="Cation_efflux_TMD_sf"/>
</dbReference>
<dbReference type="Pfam" id="PF01545">
    <property type="entry name" value="Cation_efflux"/>
    <property type="match status" value="1"/>
</dbReference>
<accession>A0A8T1BR38</accession>
<feature type="region of interest" description="Disordered" evidence="6">
    <location>
        <begin position="179"/>
        <end position="218"/>
    </location>
</feature>
<evidence type="ECO:0000256" key="1">
    <source>
        <dbReference type="ARBA" id="ARBA00004141"/>
    </source>
</evidence>
<proteinExistence type="predicted"/>
<dbReference type="NCBIfam" id="TIGR01297">
    <property type="entry name" value="CDF"/>
    <property type="match status" value="1"/>
</dbReference>
<feature type="transmembrane region" description="Helical" evidence="7">
    <location>
        <begin position="305"/>
        <end position="331"/>
    </location>
</feature>
<dbReference type="PANTHER" id="PTHR11562:SF17">
    <property type="entry name" value="RE54080P-RELATED"/>
    <property type="match status" value="1"/>
</dbReference>
<evidence type="ECO:0000256" key="6">
    <source>
        <dbReference type="SAM" id="MobiDB-lite"/>
    </source>
</evidence>
<dbReference type="AlphaFoldDB" id="A0A8T1BR38"/>
<feature type="transmembrane region" description="Helical" evidence="7">
    <location>
        <begin position="80"/>
        <end position="102"/>
    </location>
</feature>
<evidence type="ECO:0000256" key="5">
    <source>
        <dbReference type="ARBA" id="ARBA00023136"/>
    </source>
</evidence>
<evidence type="ECO:0000313" key="10">
    <source>
        <dbReference type="Proteomes" id="UP000774804"/>
    </source>
</evidence>
<feature type="transmembrane region" description="Helical" evidence="7">
    <location>
        <begin position="337"/>
        <end position="358"/>
    </location>
</feature>
<dbReference type="SUPFAM" id="SSF161111">
    <property type="entry name" value="Cation efflux protein transmembrane domain-like"/>
    <property type="match status" value="1"/>
</dbReference>
<dbReference type="Gene3D" id="1.20.1510.10">
    <property type="entry name" value="Cation efflux protein transmembrane domain"/>
    <property type="match status" value="2"/>
</dbReference>
<evidence type="ECO:0000259" key="8">
    <source>
        <dbReference type="Pfam" id="PF01545"/>
    </source>
</evidence>
<dbReference type="GO" id="GO:0005385">
    <property type="term" value="F:zinc ion transmembrane transporter activity"/>
    <property type="evidence" value="ECO:0007669"/>
    <property type="project" value="TreeGrafter"/>
</dbReference>
<sequence>MATEPHNRSSPYGCSCSSRRQPNDAALIEPPRRIPLTDSAQRAQRKLQLACLCSVFFMVAEVVGGFLAGSLAIMADAAHLLSDVAAFCISLLAIWMSMRPVTNRLTFGFQRTEVIGAVTSVLVLWALTGVLVYAAVNRFIECLEPNPTEHVDGKLMFVVACIGLLVNIVLMQILGHGHSHGGGAHGHSHNGADSHGHSHGGGNAHEHGDNDEEHGCVDNHHGVEINAYSHGRELPDDGHEDTRRYRDNDGIYHRLSPRRHGHSHGEGHSHGHGHVHGKHSFGGELEVGQMEGSVKTKKNMENLNIWSAYIHALGDFIQSIGVCIAGGLIWLKPEWQIADPIATFVFSILVLFTTVGIVRDSLHILMEGSPEGMDTEEIELGLRACSSVIGVHDLHICARHWTKTIRRGSVHIPQSSTAQPRQAKRMKLRRSPDALAMDNMVCSLTSTTSFDARGLVFTVVLSKKLHKALQEAVKAYEAGFSVEGSCGLCDFKARTVLTFSVNHLSFIFCRRSSNGLRWQ</sequence>
<dbReference type="VEuPathDB" id="FungiDB:PC110_g16421"/>
<evidence type="ECO:0000256" key="3">
    <source>
        <dbReference type="ARBA" id="ARBA00022906"/>
    </source>
</evidence>
<keyword evidence="4 7" id="KW-1133">Transmembrane helix</keyword>
<keyword evidence="2 7" id="KW-0812">Transmembrane</keyword>
<keyword evidence="3" id="KW-0864">Zinc transport</keyword>
<keyword evidence="3" id="KW-0862">Zinc</keyword>
<evidence type="ECO:0000256" key="4">
    <source>
        <dbReference type="ARBA" id="ARBA00022989"/>
    </source>
</evidence>
<organism evidence="9 10">
    <name type="scientific">Phytophthora cactorum</name>
    <dbReference type="NCBI Taxonomy" id="29920"/>
    <lineage>
        <taxon>Eukaryota</taxon>
        <taxon>Sar</taxon>
        <taxon>Stramenopiles</taxon>
        <taxon>Oomycota</taxon>
        <taxon>Peronosporomycetes</taxon>
        <taxon>Peronosporales</taxon>
        <taxon>Peronosporaceae</taxon>
        <taxon>Phytophthora</taxon>
    </lineage>
</organism>
<evidence type="ECO:0000256" key="7">
    <source>
        <dbReference type="SAM" id="Phobius"/>
    </source>
</evidence>
<keyword evidence="3" id="KW-0406">Ion transport</keyword>
<feature type="compositionally biased region" description="Polar residues" evidence="6">
    <location>
        <begin position="8"/>
        <end position="20"/>
    </location>
</feature>
<name>A0A8T1BR38_9STRA</name>
<feature type="transmembrane region" description="Helical" evidence="7">
    <location>
        <begin position="155"/>
        <end position="174"/>
    </location>
</feature>
<gene>
    <name evidence="9" type="ORF">PC115_g13474</name>
</gene>
<feature type="compositionally biased region" description="Basic residues" evidence="6">
    <location>
        <begin position="270"/>
        <end position="279"/>
    </location>
</feature>
<feature type="domain" description="Cation efflux protein transmembrane" evidence="8">
    <location>
        <begin position="48"/>
        <end position="366"/>
    </location>
</feature>
<dbReference type="InterPro" id="IPR002524">
    <property type="entry name" value="Cation_efflux"/>
</dbReference>
<dbReference type="EMBL" id="RCMI01000482">
    <property type="protein sequence ID" value="KAG2908843.1"/>
    <property type="molecule type" value="Genomic_DNA"/>
</dbReference>
<feature type="transmembrane region" description="Helical" evidence="7">
    <location>
        <begin position="114"/>
        <end position="135"/>
    </location>
</feature>
<keyword evidence="3" id="KW-0813">Transport</keyword>
<dbReference type="InterPro" id="IPR058533">
    <property type="entry name" value="Cation_efflux_TM"/>
</dbReference>